<sequence length="167" mass="17125">MSTRAPAFLNKPVHSGTVVATARGWVVEETGELLVSVKNLDKRISEYLGSVISLVPPVLEEVVAPVQEAPAAIDVKALIENLPDTPLPVPDAVIAPEAAVVAPVVDAVVVAEAPADVPAPVVDAVVAQAAPTPAVAPVDPNAPVPKRRGRPPKVRPEAEQPAPVAAQ</sequence>
<keyword evidence="3" id="KW-1185">Reference proteome</keyword>
<dbReference type="EMBL" id="KU873925">
    <property type="protein sequence ID" value="AND74972.1"/>
    <property type="molecule type" value="Genomic_DNA"/>
</dbReference>
<accession>A0A1S5R3J5</accession>
<reference evidence="2 3" key="1">
    <citation type="submission" date="2016-03" db="EMBL/GenBank/DDBJ databases">
        <title>Characterisation of pf16 and phiPMW: Two novel phages infecting Pseudomonas putida PpG1.</title>
        <authorList>
            <person name="Magill D.J."/>
            <person name="Krylov V.N."/>
            <person name="Shaburova O.V."/>
            <person name="Allen C.C.R."/>
            <person name="McGrath J.W."/>
            <person name="Quinn J.P."/>
            <person name="Kulakov L.A."/>
        </authorList>
    </citation>
    <scope>NUCLEOTIDE SEQUENCE [LARGE SCALE GENOMIC DNA]</scope>
</reference>
<organism evidence="2 3">
    <name type="scientific">Pseudomonas phage pf16</name>
    <dbReference type="NCBI Taxonomy" id="1815630"/>
    <lineage>
        <taxon>Viruses</taxon>
        <taxon>Duplodnaviria</taxon>
        <taxon>Heunggongvirae</taxon>
        <taxon>Uroviricota</taxon>
        <taxon>Caudoviricetes</taxon>
        <taxon>Chakrabartyvirus</taxon>
        <taxon>Chakrabartyvirus pf16</taxon>
    </lineage>
</organism>
<protein>
    <submittedName>
        <fullName evidence="2">Uncharacterized protein</fullName>
    </submittedName>
</protein>
<name>A0A1S5R3J5_9CAUD</name>
<feature type="compositionally biased region" description="Low complexity" evidence="1">
    <location>
        <begin position="132"/>
        <end position="141"/>
    </location>
</feature>
<evidence type="ECO:0000313" key="3">
    <source>
        <dbReference type="Proteomes" id="UP000225821"/>
    </source>
</evidence>
<dbReference type="Proteomes" id="UP000225821">
    <property type="component" value="Segment"/>
</dbReference>
<evidence type="ECO:0000256" key="1">
    <source>
        <dbReference type="SAM" id="MobiDB-lite"/>
    </source>
</evidence>
<proteinExistence type="predicted"/>
<gene>
    <name evidence="2" type="ORF">pf16_49</name>
</gene>
<feature type="region of interest" description="Disordered" evidence="1">
    <location>
        <begin position="132"/>
        <end position="167"/>
    </location>
</feature>
<evidence type="ECO:0000313" key="2">
    <source>
        <dbReference type="EMBL" id="AND74972.1"/>
    </source>
</evidence>